<evidence type="ECO:0000256" key="1">
    <source>
        <dbReference type="ARBA" id="ARBA00004429"/>
    </source>
</evidence>
<dbReference type="GO" id="GO:0005886">
    <property type="term" value="C:plasma membrane"/>
    <property type="evidence" value="ECO:0007669"/>
    <property type="project" value="UniProtKB-SubCell"/>
</dbReference>
<dbReference type="Pfam" id="PF04290">
    <property type="entry name" value="DctQ"/>
    <property type="match status" value="1"/>
</dbReference>
<feature type="domain" description="Tripartite ATP-independent periplasmic transporters DctQ component" evidence="10">
    <location>
        <begin position="30"/>
        <end position="162"/>
    </location>
</feature>
<evidence type="ECO:0000256" key="9">
    <source>
        <dbReference type="RuleBase" id="RU369079"/>
    </source>
</evidence>
<dbReference type="EMBL" id="CP035042">
    <property type="protein sequence ID" value="QHC51232.1"/>
    <property type="molecule type" value="Genomic_DNA"/>
</dbReference>
<comment type="subcellular location">
    <subcellularLocation>
        <location evidence="1 9">Cell inner membrane</location>
        <topology evidence="1 9">Multi-pass membrane protein</topology>
    </subcellularLocation>
</comment>
<dbReference type="AlphaFoldDB" id="A0A6I6SNB3"/>
<name>A0A6I6SNB3_9GAMM</name>
<gene>
    <name evidence="11" type="ORF">EKK97_18830</name>
</gene>
<proteinExistence type="inferred from homology"/>
<evidence type="ECO:0000259" key="10">
    <source>
        <dbReference type="Pfam" id="PF04290"/>
    </source>
</evidence>
<evidence type="ECO:0000256" key="4">
    <source>
        <dbReference type="ARBA" id="ARBA00022519"/>
    </source>
</evidence>
<feature type="transmembrane region" description="Helical" evidence="9">
    <location>
        <begin position="135"/>
        <end position="158"/>
    </location>
</feature>
<evidence type="ECO:0000256" key="7">
    <source>
        <dbReference type="ARBA" id="ARBA00023136"/>
    </source>
</evidence>
<reference evidence="11 12" key="1">
    <citation type="submission" date="2019-01" db="EMBL/GenBank/DDBJ databases">
        <title>Complete genome of a denitifying bacterium Halomons sp. BC-M4-5.</title>
        <authorList>
            <person name="Wang L."/>
            <person name="Shao Z."/>
        </authorList>
    </citation>
    <scope>NUCLEOTIDE SEQUENCE [LARGE SCALE GENOMIC DNA]</scope>
    <source>
        <strain evidence="11 12">BC-M4-5</strain>
    </source>
</reference>
<comment type="subunit">
    <text evidence="9">The complex comprises the extracytoplasmic solute receptor protein and the two transmembrane proteins.</text>
</comment>
<dbReference type="Proteomes" id="UP000464013">
    <property type="component" value="Chromosome"/>
</dbReference>
<evidence type="ECO:0000256" key="3">
    <source>
        <dbReference type="ARBA" id="ARBA00022475"/>
    </source>
</evidence>
<dbReference type="PANTHER" id="PTHR35011:SF4">
    <property type="entry name" value="SLL1102 PROTEIN"/>
    <property type="match status" value="1"/>
</dbReference>
<dbReference type="GO" id="GO:0022857">
    <property type="term" value="F:transmembrane transporter activity"/>
    <property type="evidence" value="ECO:0007669"/>
    <property type="project" value="UniProtKB-UniRule"/>
</dbReference>
<keyword evidence="5 9" id="KW-0812">Transmembrane</keyword>
<evidence type="ECO:0000256" key="2">
    <source>
        <dbReference type="ARBA" id="ARBA00022448"/>
    </source>
</evidence>
<accession>A0A6I6SNB3</accession>
<keyword evidence="4 9" id="KW-0997">Cell inner membrane</keyword>
<keyword evidence="2 9" id="KW-0813">Transport</keyword>
<feature type="transmembrane region" description="Helical" evidence="9">
    <location>
        <begin position="18"/>
        <end position="37"/>
    </location>
</feature>
<keyword evidence="12" id="KW-1185">Reference proteome</keyword>
<comment type="function">
    <text evidence="9">Part of the tripartite ATP-independent periplasmic (TRAP) transport system.</text>
</comment>
<protein>
    <recommendedName>
        <fullName evidence="9">TRAP transporter small permease protein</fullName>
    </recommendedName>
</protein>
<dbReference type="PANTHER" id="PTHR35011">
    <property type="entry name" value="2,3-DIKETO-L-GULONATE TRAP TRANSPORTER SMALL PERMEASE PROTEIN YIAM"/>
    <property type="match status" value="1"/>
</dbReference>
<keyword evidence="6 9" id="KW-1133">Transmembrane helix</keyword>
<dbReference type="RefSeq" id="WP_159554271.1">
    <property type="nucleotide sequence ID" value="NZ_CP035042.1"/>
</dbReference>
<dbReference type="InterPro" id="IPR055348">
    <property type="entry name" value="DctQ"/>
</dbReference>
<evidence type="ECO:0000256" key="6">
    <source>
        <dbReference type="ARBA" id="ARBA00022989"/>
    </source>
</evidence>
<evidence type="ECO:0000256" key="5">
    <source>
        <dbReference type="ARBA" id="ARBA00022692"/>
    </source>
</evidence>
<comment type="similarity">
    <text evidence="8 9">Belongs to the TRAP transporter small permease family.</text>
</comment>
<keyword evidence="3" id="KW-1003">Cell membrane</keyword>
<keyword evidence="7 9" id="KW-0472">Membrane</keyword>
<evidence type="ECO:0000256" key="8">
    <source>
        <dbReference type="ARBA" id="ARBA00038436"/>
    </source>
</evidence>
<sequence length="182" mass="20426">MPRIITLYVRWVDAFNRVVGRIVMFMIFVMIGVLLYASVSRTAFNAPLIWSIEVSQFMLAAYYLLGGAYAMQMGAHVRMDLFYSRWSDRTRAWVDALTILLLIVFLGALLAGGISSTEYALRYGEKSYTSWAPRLAPIKIVMTFGVFLMLLQSVSTLFKDIARARGVSLDRADASVERGAGE</sequence>
<evidence type="ECO:0000313" key="12">
    <source>
        <dbReference type="Proteomes" id="UP000464013"/>
    </source>
</evidence>
<feature type="transmembrane region" description="Helical" evidence="9">
    <location>
        <begin position="92"/>
        <end position="115"/>
    </location>
</feature>
<dbReference type="InterPro" id="IPR007387">
    <property type="entry name" value="TRAP_DctQ"/>
</dbReference>
<organism evidence="11 12">
    <name type="scientific">Billgrantia tianxiuensis</name>
    <dbReference type="NCBI Taxonomy" id="2497861"/>
    <lineage>
        <taxon>Bacteria</taxon>
        <taxon>Pseudomonadati</taxon>
        <taxon>Pseudomonadota</taxon>
        <taxon>Gammaproteobacteria</taxon>
        <taxon>Oceanospirillales</taxon>
        <taxon>Halomonadaceae</taxon>
        <taxon>Billgrantia</taxon>
    </lineage>
</organism>
<feature type="transmembrane region" description="Helical" evidence="9">
    <location>
        <begin position="49"/>
        <end position="71"/>
    </location>
</feature>
<evidence type="ECO:0000313" key="11">
    <source>
        <dbReference type="EMBL" id="QHC51232.1"/>
    </source>
</evidence>
<dbReference type="KEGG" id="htx:EKK97_18830"/>
<dbReference type="OrthoDB" id="8559033at2"/>